<keyword evidence="9" id="KW-1185">Reference proteome</keyword>
<evidence type="ECO:0000256" key="5">
    <source>
        <dbReference type="PROSITE-ProRule" id="PRU00288"/>
    </source>
</evidence>
<reference evidence="8 9" key="1">
    <citation type="journal article" date="2004" name="Nature">
        <title>Genome evolution in yeasts.</title>
        <authorList>
            <consortium name="Genolevures"/>
            <person name="Dujon B."/>
            <person name="Sherman D."/>
            <person name="Fischer G."/>
            <person name="Durrens P."/>
            <person name="Casaregola S."/>
            <person name="Lafontaine I."/>
            <person name="de Montigny J."/>
            <person name="Marck C."/>
            <person name="Neuveglise C."/>
            <person name="Talla E."/>
            <person name="Goffard N."/>
            <person name="Frangeul L."/>
            <person name="Aigle M."/>
            <person name="Anthouard V."/>
            <person name="Babour A."/>
            <person name="Barbe V."/>
            <person name="Barnay S."/>
            <person name="Blanchin S."/>
            <person name="Beckerich J.M."/>
            <person name="Beyne E."/>
            <person name="Bleykasten C."/>
            <person name="Boisrame A."/>
            <person name="Boyer J."/>
            <person name="Cattolico L."/>
            <person name="Confanioleri F."/>
            <person name="de Daruvar A."/>
            <person name="Despons L."/>
            <person name="Fabre E."/>
            <person name="Fairhead C."/>
            <person name="Ferry-Dumazet H."/>
            <person name="Groppi A."/>
            <person name="Hantraye F."/>
            <person name="Hennequin C."/>
            <person name="Jauniaux N."/>
            <person name="Joyet P."/>
            <person name="Kachouri R."/>
            <person name="Kerrest A."/>
            <person name="Koszul R."/>
            <person name="Lemaire M."/>
            <person name="Lesur I."/>
            <person name="Ma L."/>
            <person name="Muller H."/>
            <person name="Nicaud J.M."/>
            <person name="Nikolski M."/>
            <person name="Oztas S."/>
            <person name="Ozier-Kalogeropoulos O."/>
            <person name="Pellenz S."/>
            <person name="Potier S."/>
            <person name="Richard G.F."/>
            <person name="Straub M.L."/>
            <person name="Suleau A."/>
            <person name="Swennene D."/>
            <person name="Tekaia F."/>
            <person name="Wesolowski-Louvel M."/>
            <person name="Westhof E."/>
            <person name="Wirth B."/>
            <person name="Zeniou-Meyer M."/>
            <person name="Zivanovic I."/>
            <person name="Bolotin-Fukuhara M."/>
            <person name="Thierry A."/>
            <person name="Bouchier C."/>
            <person name="Caudron B."/>
            <person name="Scarpelli C."/>
            <person name="Gaillardin C."/>
            <person name="Weissenbach J."/>
            <person name="Wincker P."/>
            <person name="Souciet J.L."/>
        </authorList>
    </citation>
    <scope>NUCLEOTIDE SEQUENCE [LARGE SCALE GENOMIC DNA]</scope>
    <source>
        <strain evidence="9">ATCC 8585 / CBS 2359 / DSM 70799 / NBRC 1267 / NRRL Y-1140 / WM37</strain>
    </source>
</reference>
<dbReference type="SUPFAM" id="SSF57863">
    <property type="entry name" value="ArfGap/RecO-like zinc finger"/>
    <property type="match status" value="1"/>
</dbReference>
<dbReference type="PROSITE" id="PS50115">
    <property type="entry name" value="ARFGAP"/>
    <property type="match status" value="1"/>
</dbReference>
<dbReference type="HOGENOM" id="CLU_044516_2_0_1"/>
<dbReference type="STRING" id="284590.Q6CQ88"/>
<keyword evidence="3 5" id="KW-0863">Zinc-finger</keyword>
<dbReference type="Gene3D" id="1.10.220.150">
    <property type="entry name" value="Arf GTPase activating protein"/>
    <property type="match status" value="1"/>
</dbReference>
<dbReference type="CDD" id="cd08830">
    <property type="entry name" value="ArfGap_ArfGap1"/>
    <property type="match status" value="1"/>
</dbReference>
<dbReference type="PaxDb" id="284590-Q6CQ88"/>
<dbReference type="InterPro" id="IPR038508">
    <property type="entry name" value="ArfGAP_dom_sf"/>
</dbReference>
<protein>
    <submittedName>
        <fullName evidence="8">KLLA0D18942p</fullName>
    </submittedName>
</protein>
<feature type="domain" description="Arf-GAP" evidence="7">
    <location>
        <begin position="11"/>
        <end position="127"/>
    </location>
</feature>
<keyword evidence="4" id="KW-0862">Zinc</keyword>
<dbReference type="EMBL" id="CR382124">
    <property type="protein sequence ID" value="CAH00997.1"/>
    <property type="molecule type" value="Genomic_DNA"/>
</dbReference>
<accession>Q6CQ88</accession>
<feature type="region of interest" description="Disordered" evidence="6">
    <location>
        <begin position="303"/>
        <end position="357"/>
    </location>
</feature>
<evidence type="ECO:0000256" key="3">
    <source>
        <dbReference type="ARBA" id="ARBA00022771"/>
    </source>
</evidence>
<dbReference type="InterPro" id="IPR001164">
    <property type="entry name" value="ArfGAP_dom"/>
</dbReference>
<dbReference type="GO" id="GO:0000139">
    <property type="term" value="C:Golgi membrane"/>
    <property type="evidence" value="ECO:0007669"/>
    <property type="project" value="TreeGrafter"/>
</dbReference>
<proteinExistence type="predicted"/>
<dbReference type="SMART" id="SM00105">
    <property type="entry name" value="ArfGap"/>
    <property type="match status" value="1"/>
</dbReference>
<evidence type="ECO:0000256" key="2">
    <source>
        <dbReference type="ARBA" id="ARBA00022723"/>
    </source>
</evidence>
<dbReference type="PRINTS" id="PR00405">
    <property type="entry name" value="REVINTRACTNG"/>
</dbReference>
<dbReference type="FunCoup" id="Q6CQ88">
    <property type="interactions" value="756"/>
</dbReference>
<dbReference type="FunFam" id="1.10.220.150:FF:000014">
    <property type="entry name" value="ADP-ribosylation factor GTPase-activating protein"/>
    <property type="match status" value="1"/>
</dbReference>
<dbReference type="PANTHER" id="PTHR46395:SF1">
    <property type="entry name" value="ADP-RIBOSYLATION FACTOR GTPASE-ACTIVATING PROTEIN 1"/>
    <property type="match status" value="1"/>
</dbReference>
<dbReference type="InterPro" id="IPR037278">
    <property type="entry name" value="ARFGAP/RecO"/>
</dbReference>
<feature type="compositionally biased region" description="Polar residues" evidence="6">
    <location>
        <begin position="303"/>
        <end position="321"/>
    </location>
</feature>
<evidence type="ECO:0000256" key="4">
    <source>
        <dbReference type="ARBA" id="ARBA00022833"/>
    </source>
</evidence>
<keyword evidence="2" id="KW-0479">Metal-binding</keyword>
<dbReference type="eggNOG" id="KOG0704">
    <property type="taxonomic scope" value="Eukaryota"/>
</dbReference>
<dbReference type="OMA" id="MWEIDPE"/>
<organism evidence="8 9">
    <name type="scientific">Kluyveromyces lactis (strain ATCC 8585 / CBS 2359 / DSM 70799 / NBRC 1267 / NRRL Y-1140 / WM37)</name>
    <name type="common">Yeast</name>
    <name type="synonym">Candida sphaerica</name>
    <dbReference type="NCBI Taxonomy" id="284590"/>
    <lineage>
        <taxon>Eukaryota</taxon>
        <taxon>Fungi</taxon>
        <taxon>Dikarya</taxon>
        <taxon>Ascomycota</taxon>
        <taxon>Saccharomycotina</taxon>
        <taxon>Saccharomycetes</taxon>
        <taxon>Saccharomycetales</taxon>
        <taxon>Saccharomycetaceae</taxon>
        <taxon>Kluyveromyces</taxon>
    </lineage>
</organism>
<gene>
    <name evidence="8" type="ORF">KLLA0_D18942g</name>
</gene>
<dbReference type="AlphaFoldDB" id="Q6CQ88"/>
<dbReference type="Proteomes" id="UP000000598">
    <property type="component" value="Chromosome D"/>
</dbReference>
<evidence type="ECO:0000259" key="7">
    <source>
        <dbReference type="PROSITE" id="PS50115"/>
    </source>
</evidence>
<dbReference type="GO" id="GO:0008270">
    <property type="term" value="F:zinc ion binding"/>
    <property type="evidence" value="ECO:0007669"/>
    <property type="project" value="UniProtKB-KW"/>
</dbReference>
<evidence type="ECO:0000313" key="9">
    <source>
        <dbReference type="Proteomes" id="UP000000598"/>
    </source>
</evidence>
<name>Q6CQ88_KLULA</name>
<dbReference type="GO" id="GO:0005096">
    <property type="term" value="F:GTPase activator activity"/>
    <property type="evidence" value="ECO:0007669"/>
    <property type="project" value="UniProtKB-KW"/>
</dbReference>
<feature type="compositionally biased region" description="Polar residues" evidence="6">
    <location>
        <begin position="136"/>
        <end position="156"/>
    </location>
</feature>
<feature type="region of interest" description="Disordered" evidence="6">
    <location>
        <begin position="127"/>
        <end position="158"/>
    </location>
</feature>
<dbReference type="GO" id="GO:0030100">
    <property type="term" value="P:regulation of endocytosis"/>
    <property type="evidence" value="ECO:0007669"/>
    <property type="project" value="TreeGrafter"/>
</dbReference>
<evidence type="ECO:0000256" key="6">
    <source>
        <dbReference type="SAM" id="MobiDB-lite"/>
    </source>
</evidence>
<dbReference type="InParanoid" id="Q6CQ88"/>
<evidence type="ECO:0000256" key="1">
    <source>
        <dbReference type="ARBA" id="ARBA00022468"/>
    </source>
</evidence>
<dbReference type="KEGG" id="kla:KLLA0_D18942g"/>
<sequence>MSEWKVDPDNRRRLLQLQKVGGNKKCLDCGAHNPQWASPKFGVFICLECAGIHRGLGVHISFVRSITMDQFKSDELVRMENGGNDKFTEYLEDHGIDSSLPQKLKYDNVIASDYKDKLTAICESKEWEEPDRSDFDPTQLTATNSRSGTPQLNGSLSEKLGSEEAVNQKEKNESYFATLGEKNLQKPEHIPPSQGGKYQGFGNTPIIQHKKGNQAEPGSTTLTLENFQKDPLGTFTKGWGLFSSAVSKSMEEVQESIIKPNVEQFSQKDLSEEAVRAAKQFGQKFQESSSYGLQALNSFTKGLQQQLQETQDGPATSSQYTKLFDGADATSTTHTQAPAQNKTSEKKISGEDGWEEF</sequence>
<feature type="compositionally biased region" description="Polar residues" evidence="6">
    <location>
        <begin position="329"/>
        <end position="342"/>
    </location>
</feature>
<dbReference type="PANTHER" id="PTHR46395">
    <property type="entry name" value="ADP-RIBOSYLATION FACTOR GTPASE-ACTIVATING PROTEIN 1"/>
    <property type="match status" value="1"/>
</dbReference>
<dbReference type="Pfam" id="PF01412">
    <property type="entry name" value="ArfGap"/>
    <property type="match status" value="1"/>
</dbReference>
<keyword evidence="1" id="KW-0343">GTPase activation</keyword>
<dbReference type="GO" id="GO:0032012">
    <property type="term" value="P:regulation of ARF protein signal transduction"/>
    <property type="evidence" value="ECO:0007669"/>
    <property type="project" value="TreeGrafter"/>
</dbReference>
<evidence type="ECO:0000313" key="8">
    <source>
        <dbReference type="EMBL" id="CAH00997.1"/>
    </source>
</evidence>